<dbReference type="InParanoid" id="A0A0C3AP11"/>
<dbReference type="EMBL" id="KN833045">
    <property type="protein sequence ID" value="KIM75603.1"/>
    <property type="molecule type" value="Genomic_DNA"/>
</dbReference>
<dbReference type="HOGENOM" id="CLU_256580_0_0_1"/>
<evidence type="ECO:0000256" key="1">
    <source>
        <dbReference type="SAM" id="MobiDB-lite"/>
    </source>
</evidence>
<dbReference type="OrthoDB" id="2934473at2759"/>
<evidence type="ECO:0000313" key="3">
    <source>
        <dbReference type="Proteomes" id="UP000054166"/>
    </source>
</evidence>
<feature type="region of interest" description="Disordered" evidence="1">
    <location>
        <begin position="492"/>
        <end position="515"/>
    </location>
</feature>
<feature type="compositionally biased region" description="Basic and acidic residues" evidence="1">
    <location>
        <begin position="629"/>
        <end position="639"/>
    </location>
</feature>
<name>A0A0C3AP11_PILCF</name>
<feature type="region of interest" description="Disordered" evidence="1">
    <location>
        <begin position="847"/>
        <end position="872"/>
    </location>
</feature>
<feature type="region of interest" description="Disordered" evidence="1">
    <location>
        <begin position="593"/>
        <end position="639"/>
    </location>
</feature>
<feature type="compositionally biased region" description="Basic and acidic residues" evidence="1">
    <location>
        <begin position="862"/>
        <end position="872"/>
    </location>
</feature>
<proteinExistence type="predicted"/>
<evidence type="ECO:0000313" key="2">
    <source>
        <dbReference type="EMBL" id="KIM75603.1"/>
    </source>
</evidence>
<keyword evidence="3" id="KW-1185">Reference proteome</keyword>
<gene>
    <name evidence="2" type="ORF">PILCRDRAFT_13517</name>
</gene>
<organism evidence="2 3">
    <name type="scientific">Piloderma croceum (strain F 1598)</name>
    <dbReference type="NCBI Taxonomy" id="765440"/>
    <lineage>
        <taxon>Eukaryota</taxon>
        <taxon>Fungi</taxon>
        <taxon>Dikarya</taxon>
        <taxon>Basidiomycota</taxon>
        <taxon>Agaricomycotina</taxon>
        <taxon>Agaricomycetes</taxon>
        <taxon>Agaricomycetidae</taxon>
        <taxon>Atheliales</taxon>
        <taxon>Atheliaceae</taxon>
        <taxon>Piloderma</taxon>
    </lineage>
</organism>
<reference evidence="2 3" key="1">
    <citation type="submission" date="2014-04" db="EMBL/GenBank/DDBJ databases">
        <authorList>
            <consortium name="DOE Joint Genome Institute"/>
            <person name="Kuo A."/>
            <person name="Tarkka M."/>
            <person name="Buscot F."/>
            <person name="Kohler A."/>
            <person name="Nagy L.G."/>
            <person name="Floudas D."/>
            <person name="Copeland A."/>
            <person name="Barry K.W."/>
            <person name="Cichocki N."/>
            <person name="Veneault-Fourrey C."/>
            <person name="LaButti K."/>
            <person name="Lindquist E.A."/>
            <person name="Lipzen A."/>
            <person name="Lundell T."/>
            <person name="Morin E."/>
            <person name="Murat C."/>
            <person name="Sun H."/>
            <person name="Tunlid A."/>
            <person name="Henrissat B."/>
            <person name="Grigoriev I.V."/>
            <person name="Hibbett D.S."/>
            <person name="Martin F."/>
            <person name="Nordberg H.P."/>
            <person name="Cantor M.N."/>
            <person name="Hua S.X."/>
        </authorList>
    </citation>
    <scope>NUCLEOTIDE SEQUENCE [LARGE SCALE GENOMIC DNA]</scope>
    <source>
        <strain evidence="2 3">F 1598</strain>
    </source>
</reference>
<sequence>MEDIPYSVAGYKVDGKLIDLPFKDPKLPRFWEVEDHPLKSKWVRDHHIINPRVIWVTVVDTRQETMDAALQYARGLKVPLGPNRNMQALGQTDLSKVIIFARDRWGTLDPADDKLVFFALIGSEIGDEHLSRMRSATNESLGPLDERGPNKPEIVDGIPIGGTMLERTGLAETGDIIYVKGGRSVNIGLSLQKPNNVTAPSAGGKMQGEELSEHQKIRKSLLQAYCSAALDGIQKVAPASMLETLKNQAAVTNLPPLGSDDNYLWSNMQVNLAGAVEWDSQIGLDILMGIFGESHFDEEDAIGYLTSFCCMSSAPKNYEGGRLHILEFQGYIPLDQPVIAYFPGLIRHGGTPLMAPHGVPVDPRATRHAVVLYPPSRIMEGRAIHTLGTFPDGTHLRLPPEVTDWRYSNHRIPSTSHMNYHADAQVLLSDFALLNQCAHFYLLFVLFLLCQLPRRFKPRVDTSMFLRSISMENSDGQRICCNEWPLGPDGSPLFDGADVTPPQPNPANEPSNMSSLDGTDFTTPWDADMPGMPGHILLSAAPATNVTDVGEASSITSQLSSTCLRENALRAYISFKKSVGKLFPLTNYKCHTDEGPEGEVVASDSEFRTKKRKSDLPLPRSEKSRKKGRTSEEKNQDVLMRDHPVMAAHAATGLLYLQPLIAEDKGGSEAALSEPEFHVNINVHASNESGVVIPTSSLPQDSVPEDHNQDETISTLFNQAFVEQSLAHSIPPKDVEHLSSDLNVETVKHPRRSLRVPKVTIAHQQPQPLDGSESGSATMPVHSGVQEHSKEVELICSPVRDDATEQIRNEEPLLESTDAIRSLNDLETISDLTTLSEIHFECSTVAGENDDSSYRGSVESLHGSDDGDDNPRYDLSYDQLGISSVSETVISENVFLNGLQASGVQRLAWDVHMGIHVLTCKDKHRPVGEVMLELNKVHMCMRKDPLALDTALEVAKATSLSGRLQNDKALVTMETRIQQQMIMASHLAVFSWVEEVFLAAECTAPESSWASNLIFTLDNQCEVSRSKASDFTVSSKQFLPALSPILATVSFPRQIPDRSGFIKKTFIMVVQQWLGYQIGQPSPEPFIRYRWVSVLQDTFGNSILLLPEVWNAWVHFKTHVLEDHRIRPLNMAAAFDQFLEKLNDHPAVVPGSPFRLVLAQADRLFTVWKQTLYAPDPTPVTENNALSAGNGPYVTAADVMFETAIDKIKSFLLLSLQAMDPQYHGPYTKAQQHMRHLPDRYLPLQELSLSRVHASKPGGAFQPLAIRTQSGCFSGACFRGCLFNSKAMLLHLGYFEDLDAWNKFIDAHPEKSKSFFCNQSAYGPCAKSRGIDNVPAFWELSAKWPKFLSDHSDEPTFLEIVSFFKEFPSIGDLAAFLLATDMVLAGVGIMPSPEVVGRLIFKMQKGGYKGMVKVGLIPAGADEQTTVDAFCNALKALDMQLTKDQKDHMVFNMFTLEHSLCKRPRVAKLKGVQL</sequence>
<protein>
    <submittedName>
        <fullName evidence="2">Uncharacterized protein</fullName>
    </submittedName>
</protein>
<reference evidence="3" key="2">
    <citation type="submission" date="2015-01" db="EMBL/GenBank/DDBJ databases">
        <title>Evolutionary Origins and Diversification of the Mycorrhizal Mutualists.</title>
        <authorList>
            <consortium name="DOE Joint Genome Institute"/>
            <consortium name="Mycorrhizal Genomics Consortium"/>
            <person name="Kohler A."/>
            <person name="Kuo A."/>
            <person name="Nagy L.G."/>
            <person name="Floudas D."/>
            <person name="Copeland A."/>
            <person name="Barry K.W."/>
            <person name="Cichocki N."/>
            <person name="Veneault-Fourrey C."/>
            <person name="LaButti K."/>
            <person name="Lindquist E.A."/>
            <person name="Lipzen A."/>
            <person name="Lundell T."/>
            <person name="Morin E."/>
            <person name="Murat C."/>
            <person name="Riley R."/>
            <person name="Ohm R."/>
            <person name="Sun H."/>
            <person name="Tunlid A."/>
            <person name="Henrissat B."/>
            <person name="Grigoriev I.V."/>
            <person name="Hibbett D.S."/>
            <person name="Martin F."/>
        </authorList>
    </citation>
    <scope>NUCLEOTIDE SEQUENCE [LARGE SCALE GENOMIC DNA]</scope>
    <source>
        <strain evidence="3">F 1598</strain>
    </source>
</reference>
<dbReference type="Proteomes" id="UP000054166">
    <property type="component" value="Unassembled WGS sequence"/>
</dbReference>
<accession>A0A0C3AP11</accession>